<keyword evidence="9" id="KW-1185">Reference proteome</keyword>
<evidence type="ECO:0000256" key="5">
    <source>
        <dbReference type="ARBA" id="ARBA00023136"/>
    </source>
</evidence>
<dbReference type="InterPro" id="IPR007667">
    <property type="entry name" value="Hypoxia_induced_domain"/>
</dbReference>
<feature type="region of interest" description="Disordered" evidence="6">
    <location>
        <begin position="1"/>
        <end position="30"/>
    </location>
</feature>
<protein>
    <submittedName>
        <fullName evidence="10">HIG1 domain family member 1A, mitochondrial-like isoform X1</fullName>
    </submittedName>
</protein>
<evidence type="ECO:0000256" key="7">
    <source>
        <dbReference type="SAM" id="Phobius"/>
    </source>
</evidence>
<dbReference type="InterPro" id="IPR050355">
    <property type="entry name" value="RCF1"/>
</dbReference>
<feature type="transmembrane region" description="Helical" evidence="7">
    <location>
        <begin position="70"/>
        <end position="88"/>
    </location>
</feature>
<organism evidence="9 10">
    <name type="scientific">Sitophilus oryzae</name>
    <name type="common">Rice weevil</name>
    <name type="synonym">Curculio oryzae</name>
    <dbReference type="NCBI Taxonomy" id="7048"/>
    <lineage>
        <taxon>Eukaryota</taxon>
        <taxon>Metazoa</taxon>
        <taxon>Ecdysozoa</taxon>
        <taxon>Arthropoda</taxon>
        <taxon>Hexapoda</taxon>
        <taxon>Insecta</taxon>
        <taxon>Pterygota</taxon>
        <taxon>Neoptera</taxon>
        <taxon>Endopterygota</taxon>
        <taxon>Coleoptera</taxon>
        <taxon>Polyphaga</taxon>
        <taxon>Cucujiformia</taxon>
        <taxon>Curculionidae</taxon>
        <taxon>Dryophthorinae</taxon>
        <taxon>Sitophilus</taxon>
    </lineage>
</organism>
<dbReference type="Pfam" id="PF04588">
    <property type="entry name" value="HIG_1_N"/>
    <property type="match status" value="1"/>
</dbReference>
<evidence type="ECO:0000256" key="3">
    <source>
        <dbReference type="ARBA" id="ARBA00022989"/>
    </source>
</evidence>
<keyword evidence="2 7" id="KW-0812">Transmembrane</keyword>
<proteinExistence type="predicted"/>
<feature type="compositionally biased region" description="Basic and acidic residues" evidence="6">
    <location>
        <begin position="20"/>
        <end position="30"/>
    </location>
</feature>
<dbReference type="Gene3D" id="6.10.140.1320">
    <property type="match status" value="1"/>
</dbReference>
<evidence type="ECO:0000256" key="4">
    <source>
        <dbReference type="ARBA" id="ARBA00023128"/>
    </source>
</evidence>
<keyword evidence="4" id="KW-0496">Mitochondrion</keyword>
<dbReference type="InParanoid" id="A0A6J2Y8Q2"/>
<evidence type="ECO:0000256" key="1">
    <source>
        <dbReference type="ARBA" id="ARBA00004325"/>
    </source>
</evidence>
<gene>
    <name evidence="10" type="primary">LOC115885222</name>
</gene>
<keyword evidence="3 7" id="KW-1133">Transmembrane helix</keyword>
<accession>A0A6J2Y8Q2</accession>
<evidence type="ECO:0000259" key="8">
    <source>
        <dbReference type="PROSITE" id="PS51503"/>
    </source>
</evidence>
<dbReference type="AlphaFoldDB" id="A0A6J2Y8Q2"/>
<feature type="domain" description="HIG1" evidence="8">
    <location>
        <begin position="5"/>
        <end position="97"/>
    </location>
</feature>
<feature type="transmembrane region" description="Helical" evidence="7">
    <location>
        <begin position="33"/>
        <end position="50"/>
    </location>
</feature>
<dbReference type="KEGG" id="soy:115885222"/>
<comment type="subcellular location">
    <subcellularLocation>
        <location evidence="1">Mitochondrion membrane</location>
    </subcellularLocation>
</comment>
<name>A0A6J2Y8Q2_SITOR</name>
<dbReference type="PANTHER" id="PTHR12297:SF3">
    <property type="entry name" value="HIG1 DOMAIN FAMILY MEMBER 1A"/>
    <property type="match status" value="1"/>
</dbReference>
<dbReference type="Proteomes" id="UP000504635">
    <property type="component" value="Unplaced"/>
</dbReference>
<dbReference type="PROSITE" id="PS51503">
    <property type="entry name" value="HIG1"/>
    <property type="match status" value="1"/>
</dbReference>
<dbReference type="GeneID" id="115885222"/>
<keyword evidence="5 7" id="KW-0472">Membrane</keyword>
<evidence type="ECO:0000256" key="2">
    <source>
        <dbReference type="ARBA" id="ARBA00022692"/>
    </source>
</evidence>
<evidence type="ECO:0000313" key="9">
    <source>
        <dbReference type="Proteomes" id="UP000504635"/>
    </source>
</evidence>
<evidence type="ECO:0000256" key="6">
    <source>
        <dbReference type="SAM" id="MobiDB-lite"/>
    </source>
</evidence>
<dbReference type="RefSeq" id="XP_030759917.1">
    <property type="nucleotide sequence ID" value="XM_030904057.1"/>
</dbReference>
<dbReference type="OrthoDB" id="10003563at2759"/>
<dbReference type="GO" id="GO:0031966">
    <property type="term" value="C:mitochondrial membrane"/>
    <property type="evidence" value="ECO:0007669"/>
    <property type="project" value="UniProtKB-SubCell"/>
</dbReference>
<dbReference type="PANTHER" id="PTHR12297">
    <property type="entry name" value="HYPOXIA-INDUCBILE GENE 1 HIG1 -RELATED"/>
    <property type="match status" value="1"/>
</dbReference>
<dbReference type="GO" id="GO:0097250">
    <property type="term" value="P:mitochondrial respirasome assembly"/>
    <property type="evidence" value="ECO:0007669"/>
    <property type="project" value="TreeGrafter"/>
</dbReference>
<reference evidence="10" key="1">
    <citation type="submission" date="2025-08" db="UniProtKB">
        <authorList>
            <consortium name="RefSeq"/>
        </authorList>
    </citation>
    <scope>IDENTIFICATION</scope>
    <source>
        <tissue evidence="10">Gonads</tissue>
    </source>
</reference>
<feature type="compositionally biased region" description="Polar residues" evidence="6">
    <location>
        <begin position="1"/>
        <end position="11"/>
    </location>
</feature>
<sequence>MALTTKGNMNDQVLYEEESQSDRLSRKSKESPMFPIAIGVCTLAVAYGAYAYKNKGKMSTSVYLMQLRVGAQGAAIGALTLGMLYTMYKQHIARSSGN</sequence>
<evidence type="ECO:0000313" key="10">
    <source>
        <dbReference type="RefSeq" id="XP_030759917.1"/>
    </source>
</evidence>
<dbReference type="FunCoup" id="A0A6J2Y8Q2">
    <property type="interactions" value="242"/>
</dbReference>